<accession>A0ACC6L0R5</accession>
<reference evidence="1" key="1">
    <citation type="submission" date="2023-07" db="EMBL/GenBank/DDBJ databases">
        <title>Sorghum-associated microbial communities from plants grown in Nebraska, USA.</title>
        <authorList>
            <person name="Schachtman D."/>
        </authorList>
    </citation>
    <scope>NUCLEOTIDE SEQUENCE</scope>
    <source>
        <strain evidence="1">2697</strain>
    </source>
</reference>
<evidence type="ECO:0000313" key="1">
    <source>
        <dbReference type="EMBL" id="MDR6784957.1"/>
    </source>
</evidence>
<sequence length="82" mass="8968">MKKILTLLSALFIITGLKAQKVVLQKETVNPKTDTLAKKINVEKSSKTAEKKEIKNVSTIKHAPLSKVIPITTKVVKVTTGN</sequence>
<name>A0ACC6L0R5_9SPHI</name>
<gene>
    <name evidence="1" type="ORF">J2X78_003531</name>
</gene>
<keyword evidence="2" id="KW-1185">Reference proteome</keyword>
<dbReference type="EMBL" id="JAVDTF010000003">
    <property type="protein sequence ID" value="MDR6784957.1"/>
    <property type="molecule type" value="Genomic_DNA"/>
</dbReference>
<protein>
    <submittedName>
        <fullName evidence="1">Uncharacterized protein YcfL</fullName>
    </submittedName>
</protein>
<organism evidence="1 2">
    <name type="scientific">Pedobacter africanus</name>
    <dbReference type="NCBI Taxonomy" id="151894"/>
    <lineage>
        <taxon>Bacteria</taxon>
        <taxon>Pseudomonadati</taxon>
        <taxon>Bacteroidota</taxon>
        <taxon>Sphingobacteriia</taxon>
        <taxon>Sphingobacteriales</taxon>
        <taxon>Sphingobacteriaceae</taxon>
        <taxon>Pedobacter</taxon>
    </lineage>
</organism>
<comment type="caution">
    <text evidence="1">The sequence shown here is derived from an EMBL/GenBank/DDBJ whole genome shotgun (WGS) entry which is preliminary data.</text>
</comment>
<proteinExistence type="predicted"/>
<dbReference type="Proteomes" id="UP001246858">
    <property type="component" value="Unassembled WGS sequence"/>
</dbReference>
<evidence type="ECO:0000313" key="2">
    <source>
        <dbReference type="Proteomes" id="UP001246858"/>
    </source>
</evidence>